<dbReference type="EMBL" id="JAIFRP010004406">
    <property type="protein sequence ID" value="KAK2576429.1"/>
    <property type="molecule type" value="Genomic_DNA"/>
</dbReference>
<gene>
    <name evidence="1" type="ORF">KPH14_005762</name>
</gene>
<dbReference type="AlphaFoldDB" id="A0AAD9RB75"/>
<organism evidence="1 2">
    <name type="scientific">Odynerus spinipes</name>
    <dbReference type="NCBI Taxonomy" id="1348599"/>
    <lineage>
        <taxon>Eukaryota</taxon>
        <taxon>Metazoa</taxon>
        <taxon>Ecdysozoa</taxon>
        <taxon>Arthropoda</taxon>
        <taxon>Hexapoda</taxon>
        <taxon>Insecta</taxon>
        <taxon>Pterygota</taxon>
        <taxon>Neoptera</taxon>
        <taxon>Endopterygota</taxon>
        <taxon>Hymenoptera</taxon>
        <taxon>Apocrita</taxon>
        <taxon>Aculeata</taxon>
        <taxon>Vespoidea</taxon>
        <taxon>Vespidae</taxon>
        <taxon>Eumeninae</taxon>
        <taxon>Odynerus</taxon>
    </lineage>
</organism>
<keyword evidence="2" id="KW-1185">Reference proteome</keyword>
<name>A0AAD9RB75_9HYME</name>
<comment type="caution">
    <text evidence="1">The sequence shown here is derived from an EMBL/GenBank/DDBJ whole genome shotgun (WGS) entry which is preliminary data.</text>
</comment>
<evidence type="ECO:0000313" key="2">
    <source>
        <dbReference type="Proteomes" id="UP001258017"/>
    </source>
</evidence>
<proteinExistence type="predicted"/>
<evidence type="ECO:0000313" key="1">
    <source>
        <dbReference type="EMBL" id="KAK2576429.1"/>
    </source>
</evidence>
<accession>A0AAD9RB75</accession>
<protein>
    <submittedName>
        <fullName evidence="1">Uncharacterized protein</fullName>
    </submittedName>
</protein>
<sequence>MKSRILSLLRNGAIAKHCCVYRRNDTAVFNAFTASVHYKTKKILVELPTVRNNCTIFIVNYLFMHLRFSYFHLIKEGMRIEVKEKKSLYCYIFGFRRCVTQKKSTHRERKQKLLIADIFLSNYRYELSRK</sequence>
<dbReference type="Proteomes" id="UP001258017">
    <property type="component" value="Unassembled WGS sequence"/>
</dbReference>
<reference evidence="1" key="2">
    <citation type="journal article" date="2023" name="Commun. Biol.">
        <title>Intrasexual cuticular hydrocarbon dimorphism in a wasp sheds light on hydrocarbon biosynthesis genes in Hymenoptera.</title>
        <authorList>
            <person name="Moris V.C."/>
            <person name="Podsiadlowski L."/>
            <person name="Martin S."/>
            <person name="Oeyen J.P."/>
            <person name="Donath A."/>
            <person name="Petersen M."/>
            <person name="Wilbrandt J."/>
            <person name="Misof B."/>
            <person name="Liedtke D."/>
            <person name="Thamm M."/>
            <person name="Scheiner R."/>
            <person name="Schmitt T."/>
            <person name="Niehuis O."/>
        </authorList>
    </citation>
    <scope>NUCLEOTIDE SEQUENCE</scope>
    <source>
        <strain evidence="1">GBR_01_08_01A</strain>
    </source>
</reference>
<reference evidence="1" key="1">
    <citation type="submission" date="2021-08" db="EMBL/GenBank/DDBJ databases">
        <authorList>
            <person name="Misof B."/>
            <person name="Oliver O."/>
            <person name="Podsiadlowski L."/>
            <person name="Donath A."/>
            <person name="Peters R."/>
            <person name="Mayer C."/>
            <person name="Rust J."/>
            <person name="Gunkel S."/>
            <person name="Lesny P."/>
            <person name="Martin S."/>
            <person name="Oeyen J.P."/>
            <person name="Petersen M."/>
            <person name="Panagiotis P."/>
            <person name="Wilbrandt J."/>
            <person name="Tanja T."/>
        </authorList>
    </citation>
    <scope>NUCLEOTIDE SEQUENCE</scope>
    <source>
        <strain evidence="1">GBR_01_08_01A</strain>
        <tissue evidence="1">Thorax + abdomen</tissue>
    </source>
</reference>